<protein>
    <submittedName>
        <fullName evidence="1">Uncharacterized protein</fullName>
    </submittedName>
</protein>
<dbReference type="AlphaFoldDB" id="A0AB34IZY3"/>
<comment type="caution">
    <text evidence="1">The sequence shown here is derived from an EMBL/GenBank/DDBJ whole genome shotgun (WGS) entry which is preliminary data.</text>
</comment>
<dbReference type="Proteomes" id="UP001515480">
    <property type="component" value="Unassembled WGS sequence"/>
</dbReference>
<evidence type="ECO:0000313" key="2">
    <source>
        <dbReference type="Proteomes" id="UP001515480"/>
    </source>
</evidence>
<reference evidence="1 2" key="1">
    <citation type="journal article" date="2024" name="Science">
        <title>Giant polyketide synthase enzymes in the biosynthesis of giant marine polyether toxins.</title>
        <authorList>
            <person name="Fallon T.R."/>
            <person name="Shende V.V."/>
            <person name="Wierzbicki I.H."/>
            <person name="Pendleton A.L."/>
            <person name="Watervoot N.F."/>
            <person name="Auber R.P."/>
            <person name="Gonzalez D.J."/>
            <person name="Wisecaver J.H."/>
            <person name="Moore B.S."/>
        </authorList>
    </citation>
    <scope>NUCLEOTIDE SEQUENCE [LARGE SCALE GENOMIC DNA]</scope>
    <source>
        <strain evidence="1 2">12B1</strain>
    </source>
</reference>
<evidence type="ECO:0000313" key="1">
    <source>
        <dbReference type="EMBL" id="KAL1510813.1"/>
    </source>
</evidence>
<name>A0AB34IZY3_PRYPA</name>
<gene>
    <name evidence="1" type="ORF">AB1Y20_007097</name>
</gene>
<proteinExistence type="predicted"/>
<organism evidence="1 2">
    <name type="scientific">Prymnesium parvum</name>
    <name type="common">Toxic golden alga</name>
    <dbReference type="NCBI Taxonomy" id="97485"/>
    <lineage>
        <taxon>Eukaryota</taxon>
        <taxon>Haptista</taxon>
        <taxon>Haptophyta</taxon>
        <taxon>Prymnesiophyceae</taxon>
        <taxon>Prymnesiales</taxon>
        <taxon>Prymnesiaceae</taxon>
        <taxon>Prymnesium</taxon>
    </lineage>
</organism>
<accession>A0AB34IZY3</accession>
<keyword evidence="2" id="KW-1185">Reference proteome</keyword>
<dbReference type="EMBL" id="JBGBPQ010000015">
    <property type="protein sequence ID" value="KAL1510813.1"/>
    <property type="molecule type" value="Genomic_DNA"/>
</dbReference>
<sequence>MNEEIKSLQEHALSFFERWQKRGVEKASEIAAALKAFGDREQAKLDWLREQIEMRVIGLSWNDVKTPWSSSSDEAVGTVAQLSEHLKEEILVREVAQRKAGELPSKEGTPEESCPAPLLQRKTFKTLGTPTVQADRLCQAVKAEPSSEEKLEAAKQRRTELEERGELDWVSDRQPYATGQGPVPDENLIGKKLEVRWRYYNKHTGEPIYIWCEGNVVQVADGEKDKKTARCRKLLPAGALRIQWPADAEFDEDESFVWTILKPCAFNKDIHLGWRFAASELKHMRKNTSQKARK</sequence>